<dbReference type="Gene3D" id="3.40.50.2000">
    <property type="entry name" value="Glycogen Phosphorylase B"/>
    <property type="match status" value="2"/>
</dbReference>
<dbReference type="SUPFAM" id="SSF53756">
    <property type="entry name" value="UDP-Glycosyltransferase/glycogen phosphorylase"/>
    <property type="match status" value="1"/>
</dbReference>
<dbReference type="PANTHER" id="PTHR45947:SF3">
    <property type="entry name" value="SULFOQUINOVOSYL TRANSFERASE SQD2"/>
    <property type="match status" value="1"/>
</dbReference>
<reference evidence="3 4" key="1">
    <citation type="submission" date="2018-08" db="EMBL/GenBank/DDBJ databases">
        <title>Henriciella mobilis sp. nov., isolated from seawater.</title>
        <authorList>
            <person name="Cheng H."/>
            <person name="Wu Y.-H."/>
            <person name="Xu X.-W."/>
            <person name="Guo L.-L."/>
        </authorList>
    </citation>
    <scope>NUCLEOTIDE SEQUENCE [LARGE SCALE GENOMIC DNA]</scope>
    <source>
        <strain evidence="3 4">CCUG67844</strain>
    </source>
</reference>
<name>A0A399RPW2_9PROT</name>
<comment type="caution">
    <text evidence="3">The sequence shown here is derived from an EMBL/GenBank/DDBJ whole genome shotgun (WGS) entry which is preliminary data.</text>
</comment>
<organism evidence="3 4">
    <name type="scientific">Henriciella algicola</name>
    <dbReference type="NCBI Taxonomy" id="1608422"/>
    <lineage>
        <taxon>Bacteria</taxon>
        <taxon>Pseudomonadati</taxon>
        <taxon>Pseudomonadota</taxon>
        <taxon>Alphaproteobacteria</taxon>
        <taxon>Hyphomonadales</taxon>
        <taxon>Hyphomonadaceae</taxon>
        <taxon>Henriciella</taxon>
    </lineage>
</organism>
<feature type="domain" description="Glycosyltransferase subfamily 4-like N-terminal" evidence="2">
    <location>
        <begin position="46"/>
        <end position="173"/>
    </location>
</feature>
<dbReference type="Proteomes" id="UP000265845">
    <property type="component" value="Unassembled WGS sequence"/>
</dbReference>
<dbReference type="AlphaFoldDB" id="A0A399RPW2"/>
<dbReference type="InterPro" id="IPR001296">
    <property type="entry name" value="Glyco_trans_1"/>
</dbReference>
<dbReference type="OrthoDB" id="9790710at2"/>
<gene>
    <name evidence="3" type="ORF">D1222_07020</name>
</gene>
<proteinExistence type="predicted"/>
<protein>
    <submittedName>
        <fullName evidence="3">Glycosyltransferase</fullName>
    </submittedName>
</protein>
<dbReference type="Pfam" id="PF00534">
    <property type="entry name" value="Glycos_transf_1"/>
    <property type="match status" value="1"/>
</dbReference>
<dbReference type="InterPro" id="IPR050194">
    <property type="entry name" value="Glycosyltransferase_grp1"/>
</dbReference>
<sequence>MSTQRRFLAYCDKLFTPSESFIPRGYSAFSKLKPVYIGHELKGPVPDGAEVIELGPLHGAGGEAAYKQLGTISAKLQNAMEEVEPVAIHASFGKSGAYALPLAERLNLPLAVTYYGGDATKTTNTKDSFVRVYNRRRAKLWREADLILPCSQFIHDELAGKGAPTDKMVVHHNTADPSRFEPGEKKDLLVFAGRWTEKKGIDTLIAALARLGEELNGWTIRLIGDGDLKEELVAKLQEAGVAAELPGWVPADEMPRHWAEARIAVVPSKRAKSGDAEGLPLVCIEAMLSGCALAATRHAGIPECVKDGETGYLVDEGDDAALADRLARMLSDHERTARMGEAGRAFAMESFNLQTQSRKLESYLIDLAVKAGTMRASDV</sequence>
<evidence type="ECO:0000313" key="3">
    <source>
        <dbReference type="EMBL" id="RIJ31979.1"/>
    </source>
</evidence>
<evidence type="ECO:0000313" key="4">
    <source>
        <dbReference type="Proteomes" id="UP000265845"/>
    </source>
</evidence>
<accession>A0A399RPW2</accession>
<feature type="domain" description="Glycosyl transferase family 1" evidence="1">
    <location>
        <begin position="181"/>
        <end position="345"/>
    </location>
</feature>
<evidence type="ECO:0000259" key="2">
    <source>
        <dbReference type="Pfam" id="PF13579"/>
    </source>
</evidence>
<keyword evidence="4" id="KW-1185">Reference proteome</keyword>
<dbReference type="GO" id="GO:0016757">
    <property type="term" value="F:glycosyltransferase activity"/>
    <property type="evidence" value="ECO:0007669"/>
    <property type="project" value="InterPro"/>
</dbReference>
<evidence type="ECO:0000259" key="1">
    <source>
        <dbReference type="Pfam" id="PF00534"/>
    </source>
</evidence>
<keyword evidence="3" id="KW-0808">Transferase</keyword>
<dbReference type="EMBL" id="QWGA01000003">
    <property type="protein sequence ID" value="RIJ31979.1"/>
    <property type="molecule type" value="Genomic_DNA"/>
</dbReference>
<dbReference type="InterPro" id="IPR028098">
    <property type="entry name" value="Glyco_trans_4-like_N"/>
</dbReference>
<dbReference type="Pfam" id="PF13579">
    <property type="entry name" value="Glyco_trans_4_4"/>
    <property type="match status" value="1"/>
</dbReference>
<dbReference type="RefSeq" id="WP_119453467.1">
    <property type="nucleotide sequence ID" value="NZ_QWGA01000003.1"/>
</dbReference>
<dbReference type="PANTHER" id="PTHR45947">
    <property type="entry name" value="SULFOQUINOVOSYL TRANSFERASE SQD2"/>
    <property type="match status" value="1"/>
</dbReference>